<name>A0A4P9YRM2_9FUNG</name>
<dbReference type="GO" id="GO:0005634">
    <property type="term" value="C:nucleus"/>
    <property type="evidence" value="ECO:0007669"/>
    <property type="project" value="TreeGrafter"/>
</dbReference>
<organism evidence="4 5">
    <name type="scientific">Syncephalis pseudoplumigaleata</name>
    <dbReference type="NCBI Taxonomy" id="1712513"/>
    <lineage>
        <taxon>Eukaryota</taxon>
        <taxon>Fungi</taxon>
        <taxon>Fungi incertae sedis</taxon>
        <taxon>Zoopagomycota</taxon>
        <taxon>Zoopagomycotina</taxon>
        <taxon>Zoopagomycetes</taxon>
        <taxon>Zoopagales</taxon>
        <taxon>Piptocephalidaceae</taxon>
        <taxon>Syncephalis</taxon>
    </lineage>
</organism>
<dbReference type="Pfam" id="PF12796">
    <property type="entry name" value="Ank_2"/>
    <property type="match status" value="1"/>
</dbReference>
<dbReference type="InterPro" id="IPR036770">
    <property type="entry name" value="Ankyrin_rpt-contain_sf"/>
</dbReference>
<dbReference type="InterPro" id="IPR002110">
    <property type="entry name" value="Ankyrin_rpt"/>
</dbReference>
<protein>
    <submittedName>
        <fullName evidence="4">Uncharacterized protein</fullName>
    </submittedName>
</protein>
<keyword evidence="1" id="KW-0677">Repeat</keyword>
<dbReference type="Proteomes" id="UP000278143">
    <property type="component" value="Unassembled WGS sequence"/>
</dbReference>
<dbReference type="AlphaFoldDB" id="A0A4P9YRM2"/>
<dbReference type="PANTHER" id="PTHR24201">
    <property type="entry name" value="ANK_REP_REGION DOMAIN-CONTAINING PROTEIN"/>
    <property type="match status" value="1"/>
</dbReference>
<gene>
    <name evidence="4" type="ORF">SYNPS1DRAFT_32043</name>
</gene>
<dbReference type="EMBL" id="KZ992191">
    <property type="protein sequence ID" value="RKP22374.1"/>
    <property type="molecule type" value="Genomic_DNA"/>
</dbReference>
<sequence length="192" mass="20753">MAMTPPSHPTCLRHQPLLLFTTTIVTITLPSTATERLIAAARQNNLDLLNEALQEAGSTLDVNTRDAVGHTALLYAAEFGAVACLTSLLQQPGIAIELRDRLQHETSLLHSCKSTHIGNDATRKACVAALLQAGANPSVRDGSGRLPEELVENEEIRQMLRQARMTQRLGTGDIVDDDDDDDDDESEGEASD</sequence>
<dbReference type="InterPro" id="IPR050776">
    <property type="entry name" value="Ank_Repeat/CDKN_Inhibitor"/>
</dbReference>
<accession>A0A4P9YRM2</accession>
<keyword evidence="2" id="KW-0040">ANK repeat</keyword>
<dbReference type="PANTHER" id="PTHR24201:SF16">
    <property type="entry name" value="ANKYRIN-1-LIKE-RELATED"/>
    <property type="match status" value="1"/>
</dbReference>
<keyword evidence="5" id="KW-1185">Reference proteome</keyword>
<evidence type="ECO:0000313" key="4">
    <source>
        <dbReference type="EMBL" id="RKP22374.1"/>
    </source>
</evidence>
<reference evidence="5" key="1">
    <citation type="journal article" date="2018" name="Nat. Microbiol.">
        <title>Leveraging single-cell genomics to expand the fungal tree of life.</title>
        <authorList>
            <person name="Ahrendt S.R."/>
            <person name="Quandt C.A."/>
            <person name="Ciobanu D."/>
            <person name="Clum A."/>
            <person name="Salamov A."/>
            <person name="Andreopoulos B."/>
            <person name="Cheng J.F."/>
            <person name="Woyke T."/>
            <person name="Pelin A."/>
            <person name="Henrissat B."/>
            <person name="Reynolds N.K."/>
            <person name="Benny G.L."/>
            <person name="Smith M.E."/>
            <person name="James T.Y."/>
            <person name="Grigoriev I.V."/>
        </authorList>
    </citation>
    <scope>NUCLEOTIDE SEQUENCE [LARGE SCALE GENOMIC DNA]</scope>
    <source>
        <strain evidence="5">Benny S71-1</strain>
    </source>
</reference>
<evidence type="ECO:0000256" key="3">
    <source>
        <dbReference type="SAM" id="MobiDB-lite"/>
    </source>
</evidence>
<feature type="region of interest" description="Disordered" evidence="3">
    <location>
        <begin position="163"/>
        <end position="192"/>
    </location>
</feature>
<feature type="compositionally biased region" description="Acidic residues" evidence="3">
    <location>
        <begin position="174"/>
        <end position="192"/>
    </location>
</feature>
<dbReference type="Gene3D" id="1.25.40.20">
    <property type="entry name" value="Ankyrin repeat-containing domain"/>
    <property type="match status" value="1"/>
</dbReference>
<dbReference type="OrthoDB" id="9995210at2759"/>
<evidence type="ECO:0000313" key="5">
    <source>
        <dbReference type="Proteomes" id="UP000278143"/>
    </source>
</evidence>
<proteinExistence type="predicted"/>
<evidence type="ECO:0000256" key="2">
    <source>
        <dbReference type="ARBA" id="ARBA00023043"/>
    </source>
</evidence>
<dbReference type="SUPFAM" id="SSF48403">
    <property type="entry name" value="Ankyrin repeat"/>
    <property type="match status" value="1"/>
</dbReference>
<evidence type="ECO:0000256" key="1">
    <source>
        <dbReference type="ARBA" id="ARBA00022737"/>
    </source>
</evidence>